<reference evidence="1 2" key="1">
    <citation type="journal article" date="2023" name="Sci. Data">
        <title>Genome assembly of the Korean intertidal mud-creeper Batillaria attramentaria.</title>
        <authorList>
            <person name="Patra A.K."/>
            <person name="Ho P.T."/>
            <person name="Jun S."/>
            <person name="Lee S.J."/>
            <person name="Kim Y."/>
            <person name="Won Y.J."/>
        </authorList>
    </citation>
    <scope>NUCLEOTIDE SEQUENCE [LARGE SCALE GENOMIC DNA]</scope>
    <source>
        <strain evidence="1">Wonlab-2016</strain>
    </source>
</reference>
<organism evidence="1 2">
    <name type="scientific">Batillaria attramentaria</name>
    <dbReference type="NCBI Taxonomy" id="370345"/>
    <lineage>
        <taxon>Eukaryota</taxon>
        <taxon>Metazoa</taxon>
        <taxon>Spiralia</taxon>
        <taxon>Lophotrochozoa</taxon>
        <taxon>Mollusca</taxon>
        <taxon>Gastropoda</taxon>
        <taxon>Caenogastropoda</taxon>
        <taxon>Sorbeoconcha</taxon>
        <taxon>Cerithioidea</taxon>
        <taxon>Batillariidae</taxon>
        <taxon>Batillaria</taxon>
    </lineage>
</organism>
<protein>
    <submittedName>
        <fullName evidence="1">Uncharacterized protein</fullName>
    </submittedName>
</protein>
<accession>A0ABD0KW12</accession>
<keyword evidence="2" id="KW-1185">Reference proteome</keyword>
<evidence type="ECO:0000313" key="1">
    <source>
        <dbReference type="EMBL" id="KAK7491302.1"/>
    </source>
</evidence>
<dbReference type="EMBL" id="JACVVK020000116">
    <property type="protein sequence ID" value="KAK7491302.1"/>
    <property type="molecule type" value="Genomic_DNA"/>
</dbReference>
<gene>
    <name evidence="1" type="ORF">BaRGS_00017403</name>
</gene>
<comment type="caution">
    <text evidence="1">The sequence shown here is derived from an EMBL/GenBank/DDBJ whole genome shotgun (WGS) entry which is preliminary data.</text>
</comment>
<proteinExistence type="predicted"/>
<dbReference type="Proteomes" id="UP001519460">
    <property type="component" value="Unassembled WGS sequence"/>
</dbReference>
<dbReference type="AlphaFoldDB" id="A0ABD0KW12"/>
<name>A0ABD0KW12_9CAEN</name>
<sequence>MDSFADFYHDISIWMSIHFQISLAAVSFQQHAQVKPPLATRQKLRVLSNFNFVIISSVQFQQAVLTPSTVCQDNISTATRFIQCILGNELQHHSRINVTISFHASMPVAGLVFHLQPQ</sequence>
<evidence type="ECO:0000313" key="2">
    <source>
        <dbReference type="Proteomes" id="UP001519460"/>
    </source>
</evidence>